<reference evidence="4 5" key="1">
    <citation type="submission" date="2024-02" db="EMBL/GenBank/DDBJ databases">
        <authorList>
            <person name="Chen Y."/>
            <person name="Shah S."/>
            <person name="Dougan E. K."/>
            <person name="Thang M."/>
            <person name="Chan C."/>
        </authorList>
    </citation>
    <scope>NUCLEOTIDE SEQUENCE [LARGE SCALE GENOMIC DNA]</scope>
</reference>
<gene>
    <name evidence="4" type="ORF">SCF082_LOCUS46387</name>
</gene>
<feature type="compositionally biased region" description="Acidic residues" evidence="1">
    <location>
        <begin position="814"/>
        <end position="834"/>
    </location>
</feature>
<keyword evidence="2" id="KW-0472">Membrane</keyword>
<dbReference type="Gene3D" id="3.30.450.20">
    <property type="entry name" value="PAS domain"/>
    <property type="match status" value="1"/>
</dbReference>
<proteinExistence type="predicted"/>
<evidence type="ECO:0000313" key="5">
    <source>
        <dbReference type="Proteomes" id="UP001642464"/>
    </source>
</evidence>
<feature type="transmembrane region" description="Helical" evidence="2">
    <location>
        <begin position="1542"/>
        <end position="1564"/>
    </location>
</feature>
<feature type="transmembrane region" description="Helical" evidence="2">
    <location>
        <begin position="293"/>
        <end position="313"/>
    </location>
</feature>
<feature type="transmembrane region" description="Helical" evidence="2">
    <location>
        <begin position="173"/>
        <end position="200"/>
    </location>
</feature>
<dbReference type="NCBIfam" id="TIGR00229">
    <property type="entry name" value="sensory_box"/>
    <property type="match status" value="1"/>
</dbReference>
<keyword evidence="2" id="KW-1133">Transmembrane helix</keyword>
<feature type="transmembrane region" description="Helical" evidence="2">
    <location>
        <begin position="1142"/>
        <end position="1163"/>
    </location>
</feature>
<dbReference type="InterPro" id="IPR057352">
    <property type="entry name" value="TPR_TmcB/C"/>
</dbReference>
<keyword evidence="5" id="KW-1185">Reference proteome</keyword>
<accession>A0ABP0RFQ2</accession>
<dbReference type="PANTHER" id="PTHR31600:SF2">
    <property type="entry name" value="GAMETE ENRICHED GENE 10 PROTEIN-RELATED"/>
    <property type="match status" value="1"/>
</dbReference>
<evidence type="ECO:0000313" key="4">
    <source>
        <dbReference type="EMBL" id="CAK9098990.1"/>
    </source>
</evidence>
<feature type="compositionally biased region" description="Low complexity" evidence="1">
    <location>
        <begin position="901"/>
        <end position="910"/>
    </location>
</feature>
<dbReference type="Pfam" id="PF00989">
    <property type="entry name" value="PAS"/>
    <property type="match status" value="1"/>
</dbReference>
<dbReference type="SUPFAM" id="SSF55785">
    <property type="entry name" value="PYP-like sensor domain (PAS domain)"/>
    <property type="match status" value="1"/>
</dbReference>
<sequence length="1597" mass="176384">MDFNSGSSGSAHGLGMLEMARKGLYGAFYKICNNSVTAERFHYFSVIVMTMQLLYFPVSLQLFASDHPVVMDILGPVLRLTSFGFLPFDSIFGSTAMVLLSCSVTAFMVIGLALLGFDELHDSTRYSFLASFVGVVLRLNQTVLQIPVLAILLRVVRCDFDAPGSPLSCSSGVHVVMTAVSLLLALVHVVVTTVNALVVIQQSPYTPKGRNNKLFAAPHGRVECIATLTRAFCTCIFVALTPQSFDEAISSSGNGVGQEDFSLSTVLAVVCCLSGVLLTGSYMYFLPFYMQRWNVFTVACYSIFSWGSVSAIVASAVPNRQDQSAFMLLVVPAIFVCTTAVSLVHHRINRLRNSSPSLLMSSPYLTEVHIRLVHEDPSAEEEFKFTGAAEEAFRQALETFPDSSFLALLVSLLATTAGNRMIFALNLLTRVRQHQLSLDLDFVLFCHNKRNSESHSTSSGSISFVALDQHQSDARRSLVNTLKFTSGFWKMVTRGGCTLSEVLQMGSKVHMEASKCRFHLQRLRKLSRSNREGLKLHAQYYYYVMNDRETALALERELTSSNHQEEGHGSAVCTISGNQNTLGQILEVSDAMCAMFGYNKGEMVGRNVNMLCPSPFQEVHDQFLLQFISIDSEFTTKTRRIFGMHAKGHIIATDFEVTPSTNANSELVLIGRFKKAPKMEGVNMLMVDSKTGFVTSTTAGASEIMGFDEGDVFSMNLHISDVLVDFYDESQTPQYLKQERTVNLHGNAFKVKTRQVDIISKPEGPTEYHVSVLIVSFVLSNDIFAPLSVADTKRSAARFGQQKPAAESIIGDISEGEFDSDLDNLSDDGVDTEEPAPVLSGRGSAKLRGSGRKREKSNASDRELPGQALVGGGGAGSRKGRPTSVASGNSRRSRGGGPGAGVMSRLDQSSQGGGSSSLGSNINSRTVEIAQIQKKIMRKLSRRDPQLQAFRKQARRFVFFFVVFVVTNTIILTRMYKSFGDEVETSQWLRELSDSFTKATLLVMFHTEGQVLVNGTAFDRHPLDTEQWLLENADSMKQLHGQSLDFIESLGDERLLEKVHSPVVSTTLDGIDFRNVSLHVAALEFVSHILNHVHEDKLECRDSCHFLLNTGSRDALRVTQDLTALFHVVEEEGLQALQLYDLIVLCSVSVILLFFFVLGYVPVFKSHDRRKSQVGKAFFAIPESMCKKLLTRSERRMTQIQMQRDVDLIQEEEDKQPVEGEQPNSPGSPMAEPPLLDNGQALGASANPLSGENSLENAKWTSQRAGMAASLKLPEAAPSKPTGSAKVAPMKEAQKSKKAGRKIKQVSLPARIVRTLATNLHMALTFWIVLGYFAMQAVMDHAADVEVLKASKIANAAGAQFALLSALHLWATFPVHPVDWNSHETRAIRIERLETILSEVRRYESIISFGDEEIGVEPFQDTSGPQFSLFFENACDEDCEAFLNNATGGDATVQTRFGLEHLRHGLSLMLDRYLDNVDVIAEAEKAFLDTPSDANRVALEGAKLILADLEPFLLFENRIQESVENFSKDVRDFIDNIVRTKIISSVIFVVAIFIGHVVSLNAFASMDKDLKKNQTLLLMLPFEVFERVPQMIKLIND</sequence>
<evidence type="ECO:0000256" key="2">
    <source>
        <dbReference type="SAM" id="Phobius"/>
    </source>
</evidence>
<feature type="transmembrane region" description="Helical" evidence="2">
    <location>
        <begin position="261"/>
        <end position="286"/>
    </location>
</feature>
<feature type="transmembrane region" description="Helical" evidence="2">
    <location>
        <begin position="221"/>
        <end position="241"/>
    </location>
</feature>
<feature type="transmembrane region" description="Helical" evidence="2">
    <location>
        <begin position="43"/>
        <end position="64"/>
    </location>
</feature>
<feature type="region of interest" description="Disordered" evidence="1">
    <location>
        <begin position="796"/>
        <end position="922"/>
    </location>
</feature>
<dbReference type="InterPro" id="IPR000014">
    <property type="entry name" value="PAS"/>
</dbReference>
<feature type="transmembrane region" description="Helical" evidence="2">
    <location>
        <begin position="325"/>
        <end position="344"/>
    </location>
</feature>
<dbReference type="EMBL" id="CAXAMM010041353">
    <property type="protein sequence ID" value="CAK9098990.1"/>
    <property type="molecule type" value="Genomic_DNA"/>
</dbReference>
<comment type="caution">
    <text evidence="4">The sequence shown here is derived from an EMBL/GenBank/DDBJ whole genome shotgun (WGS) entry which is preliminary data.</text>
</comment>
<keyword evidence="4" id="KW-0808">Transferase</keyword>
<dbReference type="InterPro" id="IPR035965">
    <property type="entry name" value="PAS-like_dom_sf"/>
</dbReference>
<feature type="region of interest" description="Disordered" evidence="1">
    <location>
        <begin position="1213"/>
        <end position="1253"/>
    </location>
</feature>
<evidence type="ECO:0000256" key="1">
    <source>
        <dbReference type="SAM" id="MobiDB-lite"/>
    </source>
</evidence>
<feature type="transmembrane region" description="Helical" evidence="2">
    <location>
        <begin position="957"/>
        <end position="976"/>
    </location>
</feature>
<evidence type="ECO:0000259" key="3">
    <source>
        <dbReference type="PROSITE" id="PS50112"/>
    </source>
</evidence>
<name>A0ABP0RFQ2_9DINO</name>
<feature type="domain" description="PAS" evidence="3">
    <location>
        <begin position="583"/>
        <end position="631"/>
    </location>
</feature>
<feature type="region of interest" description="Disordered" evidence="1">
    <location>
        <begin position="1267"/>
        <end position="1301"/>
    </location>
</feature>
<keyword evidence="4" id="KW-0418">Kinase</keyword>
<feature type="transmembrane region" description="Helical" evidence="2">
    <location>
        <begin position="1312"/>
        <end position="1335"/>
    </location>
</feature>
<protein>
    <submittedName>
        <fullName evidence="4">Probable serine/threonine-protein kinase DDB_G0280133</fullName>
    </submittedName>
</protein>
<organism evidence="4 5">
    <name type="scientific">Durusdinium trenchii</name>
    <dbReference type="NCBI Taxonomy" id="1381693"/>
    <lineage>
        <taxon>Eukaryota</taxon>
        <taxon>Sar</taxon>
        <taxon>Alveolata</taxon>
        <taxon>Dinophyceae</taxon>
        <taxon>Suessiales</taxon>
        <taxon>Symbiodiniaceae</taxon>
        <taxon>Durusdinium</taxon>
    </lineage>
</organism>
<dbReference type="Pfam" id="PF25474">
    <property type="entry name" value="TPR_TmcB"/>
    <property type="match status" value="1"/>
</dbReference>
<dbReference type="InterPro" id="IPR013767">
    <property type="entry name" value="PAS_fold"/>
</dbReference>
<dbReference type="PANTHER" id="PTHR31600">
    <property type="entry name" value="TINY MACROCYSTS PROTEIN B-RELATED"/>
    <property type="match status" value="1"/>
</dbReference>
<dbReference type="InterPro" id="IPR052994">
    <property type="entry name" value="Tiny_macrocysts_regulators"/>
</dbReference>
<dbReference type="CDD" id="cd00130">
    <property type="entry name" value="PAS"/>
    <property type="match status" value="1"/>
</dbReference>
<feature type="transmembrane region" description="Helical" evidence="2">
    <location>
        <begin position="129"/>
        <end position="153"/>
    </location>
</feature>
<keyword evidence="2" id="KW-0812">Transmembrane</keyword>
<dbReference type="Proteomes" id="UP001642464">
    <property type="component" value="Unassembled WGS sequence"/>
</dbReference>
<dbReference type="GO" id="GO:0016301">
    <property type="term" value="F:kinase activity"/>
    <property type="evidence" value="ECO:0007669"/>
    <property type="project" value="UniProtKB-KW"/>
</dbReference>
<feature type="transmembrane region" description="Helical" evidence="2">
    <location>
        <begin position="91"/>
        <end position="117"/>
    </location>
</feature>
<dbReference type="PROSITE" id="PS50112">
    <property type="entry name" value="PAS"/>
    <property type="match status" value="1"/>
</dbReference>